<feature type="region of interest" description="Disordered" evidence="1">
    <location>
        <begin position="224"/>
        <end position="303"/>
    </location>
</feature>
<organism evidence="4 5">
    <name type="scientific">Tetradesmus obliquus</name>
    <name type="common">Green alga</name>
    <name type="synonym">Acutodesmus obliquus</name>
    <dbReference type="NCBI Taxonomy" id="3088"/>
    <lineage>
        <taxon>Eukaryota</taxon>
        <taxon>Viridiplantae</taxon>
        <taxon>Chlorophyta</taxon>
        <taxon>core chlorophytes</taxon>
        <taxon>Chlorophyceae</taxon>
        <taxon>CS clade</taxon>
        <taxon>Sphaeropleales</taxon>
        <taxon>Scenedesmaceae</taxon>
        <taxon>Tetradesmus</taxon>
    </lineage>
</organism>
<dbReference type="InterPro" id="IPR010895">
    <property type="entry name" value="CHRD"/>
</dbReference>
<feature type="compositionally biased region" description="Low complexity" evidence="1">
    <location>
        <begin position="293"/>
        <end position="303"/>
    </location>
</feature>
<proteinExistence type="predicted"/>
<feature type="domain" description="CHRD" evidence="3">
    <location>
        <begin position="58"/>
        <end position="220"/>
    </location>
</feature>
<accession>A0ABY8U3R4</accession>
<evidence type="ECO:0000256" key="1">
    <source>
        <dbReference type="SAM" id="MobiDB-lite"/>
    </source>
</evidence>
<dbReference type="Pfam" id="PF07452">
    <property type="entry name" value="CHRD"/>
    <property type="match status" value="1"/>
</dbReference>
<reference evidence="4 5" key="1">
    <citation type="submission" date="2023-05" db="EMBL/GenBank/DDBJ databases">
        <title>A 100% complete, gapless, phased diploid assembly of the Scenedesmus obliquus UTEX 3031 genome.</title>
        <authorList>
            <person name="Biondi T.C."/>
            <person name="Hanschen E.R."/>
            <person name="Kwon T."/>
            <person name="Eng W."/>
            <person name="Kruse C.P.S."/>
            <person name="Koehler S.I."/>
            <person name="Kunde Y."/>
            <person name="Gleasner C.D."/>
            <person name="You Mak K.T."/>
            <person name="Polle J."/>
            <person name="Hovde B.T."/>
            <person name="Starkenburg S.R."/>
        </authorList>
    </citation>
    <scope>NUCLEOTIDE SEQUENCE [LARGE SCALE GENOMIC DNA]</scope>
    <source>
        <strain evidence="4 5">DOE0152z</strain>
    </source>
</reference>
<keyword evidence="5" id="KW-1185">Reference proteome</keyword>
<evidence type="ECO:0000259" key="3">
    <source>
        <dbReference type="Pfam" id="PF07452"/>
    </source>
</evidence>
<name>A0ABY8U3R4_TETOB</name>
<gene>
    <name evidence="4" type="ORF">OEZ85_001799</name>
</gene>
<dbReference type="EMBL" id="CP126213">
    <property type="protein sequence ID" value="WIA15107.1"/>
    <property type="molecule type" value="Genomic_DNA"/>
</dbReference>
<feature type="chain" id="PRO_5047155922" description="CHRD domain-containing protein" evidence="2">
    <location>
        <begin position="22"/>
        <end position="303"/>
    </location>
</feature>
<dbReference type="Proteomes" id="UP001244341">
    <property type="component" value="Chromosome 6b"/>
</dbReference>
<evidence type="ECO:0000313" key="5">
    <source>
        <dbReference type="Proteomes" id="UP001244341"/>
    </source>
</evidence>
<feature type="compositionally biased region" description="Low complexity" evidence="1">
    <location>
        <begin position="224"/>
        <end position="269"/>
    </location>
</feature>
<evidence type="ECO:0000313" key="4">
    <source>
        <dbReference type="EMBL" id="WIA15107.1"/>
    </source>
</evidence>
<evidence type="ECO:0000256" key="2">
    <source>
        <dbReference type="SAM" id="SignalP"/>
    </source>
</evidence>
<keyword evidence="2" id="KW-0732">Signal</keyword>
<feature type="signal peptide" evidence="2">
    <location>
        <begin position="1"/>
        <end position="21"/>
    </location>
</feature>
<protein>
    <recommendedName>
        <fullName evidence="3">CHRD domain-containing protein</fullName>
    </recommendedName>
</protein>
<sequence>MHRLLCLLVALLACSATRATAARSLTTFAHLWLHGDGAPCSNNESPVAPLSSGSKWRADLSGDKNIKPNTTGVPAPLPGPSKGTFEMTLDEGGQKASWKLQLCDVPHYIASHLHSGSAQADYVPPLIPLEPYGKPSNPFAPPELLPQLCPPVHIWGCSYSKEGSFSGADVTPLPGRQPVGDSEVPTVNNWGDFVQALKAGKIYINVHSLKFPPGLIRGNLVPAVGSSTASSGTSSPAPSSSTAGTSQSRSPSPSSSSGSSPSPASSVSSAEDEGEGPSGSGTSTETDTEGDAEAGAGATAQTG</sequence>